<keyword evidence="1" id="KW-1133">Transmembrane helix</keyword>
<evidence type="ECO:0000256" key="1">
    <source>
        <dbReference type="SAM" id="Phobius"/>
    </source>
</evidence>
<sequence length="315" mass="36136">MFSTHNSDGGLTLINYIGLEDITSSVGLPFAFSPCLVIWGVQGLQFSFFCLLTSIRSTAWRLVETDPKTEKRLIVTVVVSLCNELPAMTFLYWFPSLYAFAAFKEAWLVELWDSSGEEGVWRPRFSRPFNDWEVEEVERLLLTIQGRRLNLNLEDRVLWKETKDGIFSVKSLYSALVSRSVVQFPSSIIWSPCVPTKVGSFAWEASWEEESIDYILIHCTKARVLWELLVALFGVIWVLPYSVRDTLLGWCGINMGKKHIMITICRVIDKFIRLVNDLSPCDYCRSEQCLEKLHLGFHGHPEDPSYPYQAAAWPS</sequence>
<accession>A0A438I6S3</accession>
<reference evidence="2 3" key="1">
    <citation type="journal article" date="2018" name="PLoS Genet.">
        <title>Population sequencing reveals clonal diversity and ancestral inbreeding in the grapevine cultivar Chardonnay.</title>
        <authorList>
            <person name="Roach M.J."/>
            <person name="Johnson D.L."/>
            <person name="Bohlmann J."/>
            <person name="van Vuuren H.J."/>
            <person name="Jones S.J."/>
            <person name="Pretorius I.S."/>
            <person name="Schmidt S.A."/>
            <person name="Borneman A.R."/>
        </authorList>
    </citation>
    <scope>NUCLEOTIDE SEQUENCE [LARGE SCALE GENOMIC DNA]</scope>
    <source>
        <strain evidence="3">cv. Chardonnay</strain>
        <tissue evidence="2">Leaf</tissue>
    </source>
</reference>
<proteinExistence type="predicted"/>
<dbReference type="Proteomes" id="UP000288805">
    <property type="component" value="Unassembled WGS sequence"/>
</dbReference>
<keyword evidence="1" id="KW-0812">Transmembrane</keyword>
<keyword evidence="1" id="KW-0472">Membrane</keyword>
<gene>
    <name evidence="2" type="ORF">CK203_042659</name>
</gene>
<name>A0A438I6S3_VITVI</name>
<organism evidence="2 3">
    <name type="scientific">Vitis vinifera</name>
    <name type="common">Grape</name>
    <dbReference type="NCBI Taxonomy" id="29760"/>
    <lineage>
        <taxon>Eukaryota</taxon>
        <taxon>Viridiplantae</taxon>
        <taxon>Streptophyta</taxon>
        <taxon>Embryophyta</taxon>
        <taxon>Tracheophyta</taxon>
        <taxon>Spermatophyta</taxon>
        <taxon>Magnoliopsida</taxon>
        <taxon>eudicotyledons</taxon>
        <taxon>Gunneridae</taxon>
        <taxon>Pentapetalae</taxon>
        <taxon>rosids</taxon>
        <taxon>Vitales</taxon>
        <taxon>Vitaceae</taxon>
        <taxon>Viteae</taxon>
        <taxon>Vitis</taxon>
    </lineage>
</organism>
<evidence type="ECO:0000313" key="2">
    <source>
        <dbReference type="EMBL" id="RVW92424.1"/>
    </source>
</evidence>
<protein>
    <recommendedName>
        <fullName evidence="4">Reverse transcriptase zinc-binding domain-containing protein</fullName>
    </recommendedName>
</protein>
<evidence type="ECO:0008006" key="4">
    <source>
        <dbReference type="Google" id="ProtNLM"/>
    </source>
</evidence>
<feature type="transmembrane region" description="Helical" evidence="1">
    <location>
        <begin position="73"/>
        <end position="94"/>
    </location>
</feature>
<dbReference type="AlphaFoldDB" id="A0A438I6S3"/>
<dbReference type="EMBL" id="QGNW01000137">
    <property type="protein sequence ID" value="RVW92424.1"/>
    <property type="molecule type" value="Genomic_DNA"/>
</dbReference>
<dbReference type="PANTHER" id="PTHR36617:SF15">
    <property type="entry name" value="REVERSE TRANSCRIPTASE ZINC-BINDING DOMAIN-CONTAINING PROTEIN"/>
    <property type="match status" value="1"/>
</dbReference>
<feature type="transmembrane region" description="Helical" evidence="1">
    <location>
        <begin position="30"/>
        <end position="52"/>
    </location>
</feature>
<dbReference type="PANTHER" id="PTHR36617">
    <property type="entry name" value="PROTEIN, PUTATIVE-RELATED"/>
    <property type="match status" value="1"/>
</dbReference>
<comment type="caution">
    <text evidence="2">The sequence shown here is derived from an EMBL/GenBank/DDBJ whole genome shotgun (WGS) entry which is preliminary data.</text>
</comment>
<evidence type="ECO:0000313" key="3">
    <source>
        <dbReference type="Proteomes" id="UP000288805"/>
    </source>
</evidence>